<dbReference type="EMBL" id="KT899435">
    <property type="protein sequence ID" value="AMB19724.1"/>
    <property type="molecule type" value="mRNA"/>
</dbReference>
<organism evidence="2">
    <name type="scientific">Taraxacum kok-saghyz</name>
    <name type="common">Russian dandelion</name>
    <dbReference type="NCBI Taxonomy" id="333970"/>
    <lineage>
        <taxon>Eukaryota</taxon>
        <taxon>Viridiplantae</taxon>
        <taxon>Streptophyta</taxon>
        <taxon>Embryophyta</taxon>
        <taxon>Tracheophyta</taxon>
        <taxon>Spermatophyta</taxon>
        <taxon>Magnoliopsida</taxon>
        <taxon>eudicotyledons</taxon>
        <taxon>Gunneridae</taxon>
        <taxon>Pentapetalae</taxon>
        <taxon>asterids</taxon>
        <taxon>campanulids</taxon>
        <taxon>Asterales</taxon>
        <taxon>Asteraceae</taxon>
        <taxon>Cichorioideae</taxon>
        <taxon>Cichorieae</taxon>
        <taxon>Crepidinae</taxon>
        <taxon>Taraxacum</taxon>
    </lineage>
</organism>
<sequence>MADVAPVTDEPEVQSEKETLKHLGFVEEGIQQVAGYASKVYDYAKENAGTLKPGVETIETTVKTYGGPAYDTLNGVLKFADNKVAQLDSVLPPSVKETAKSLSTTVVSDVKNVGVVETVKELLIKMEPTVEDYASSAWKTISDLPLVAKLAAAIAPLATYITEKYNGTVQQTADKGYKVSSYLPLVPPTSLEGYSALLQRKMRRFPVDLEGKKS</sequence>
<dbReference type="InterPro" id="IPR008802">
    <property type="entry name" value="REF"/>
</dbReference>
<dbReference type="PANTHER" id="PTHR33732:SF9">
    <property type="entry name" value="REF_SRPP-LIKE PROTEIN OS05G0151300_LOC_OS05G05940"/>
    <property type="match status" value="1"/>
</dbReference>
<proteinExistence type="evidence at transcript level"/>
<comment type="similarity">
    <text evidence="1">Belongs to the REF/SRPP family.</text>
</comment>
<dbReference type="Pfam" id="PF05755">
    <property type="entry name" value="REF"/>
    <property type="match status" value="1"/>
</dbReference>
<evidence type="ECO:0000313" key="2">
    <source>
        <dbReference type="EMBL" id="AMB19724.1"/>
    </source>
</evidence>
<accession>A0A0Y0BVZ0</accession>
<gene>
    <name evidence="2" type="primary">SRPP4</name>
</gene>
<protein>
    <submittedName>
        <fullName evidence="2">Small rubber particle protein 4</fullName>
    </submittedName>
</protein>
<dbReference type="AlphaFoldDB" id="A0A0Y0BVZ0"/>
<evidence type="ECO:0000256" key="1">
    <source>
        <dbReference type="ARBA" id="ARBA00009737"/>
    </source>
</evidence>
<reference evidence="2" key="1">
    <citation type="submission" date="2015-10" db="EMBL/GenBank/DDBJ databases">
        <title>Transcriptome analysis of latex from Taraxacum kok-saghyz provides insights into rubber biosynthesis.</title>
        <authorList>
            <person name="Choi S.C."/>
            <person name="Tata S.K."/>
            <person name="Ryu S.B."/>
        </authorList>
    </citation>
    <scope>NUCLEOTIDE SEQUENCE</scope>
</reference>
<dbReference type="PANTHER" id="PTHR33732">
    <property type="entry name" value="REF/SRPP-LIKE PROTEIN OS05G0151300/LOC_OS05G05940"/>
    <property type="match status" value="1"/>
</dbReference>
<name>A0A0Y0BVZ0_TARKO</name>